<dbReference type="EMBL" id="ML739168">
    <property type="protein sequence ID" value="KAE8351491.1"/>
    <property type="molecule type" value="Genomic_DNA"/>
</dbReference>
<feature type="non-terminal residue" evidence="1">
    <location>
        <position position="83"/>
    </location>
</feature>
<name>A0A5N6Z1H4_9EURO</name>
<proteinExistence type="predicted"/>
<sequence>MECPQFQALHGSINILNGSLGDCRLSHRSLPTPIGPCTREAWFQVEITEWHRFLNLRRTCHPATVLGVSTGPMELEKGGRPPI</sequence>
<evidence type="ECO:0000313" key="1">
    <source>
        <dbReference type="EMBL" id="KAE8351491.1"/>
    </source>
</evidence>
<dbReference type="Proteomes" id="UP000327118">
    <property type="component" value="Unassembled WGS sequence"/>
</dbReference>
<dbReference type="AlphaFoldDB" id="A0A5N6Z1H4"/>
<accession>A0A5N6Z1H4</accession>
<protein>
    <submittedName>
        <fullName evidence="1">Uncharacterized protein</fullName>
    </submittedName>
</protein>
<evidence type="ECO:0000313" key="2">
    <source>
        <dbReference type="Proteomes" id="UP000327118"/>
    </source>
</evidence>
<organism evidence="1 2">
    <name type="scientific">Aspergillus coremiiformis</name>
    <dbReference type="NCBI Taxonomy" id="138285"/>
    <lineage>
        <taxon>Eukaryota</taxon>
        <taxon>Fungi</taxon>
        <taxon>Dikarya</taxon>
        <taxon>Ascomycota</taxon>
        <taxon>Pezizomycotina</taxon>
        <taxon>Eurotiomycetes</taxon>
        <taxon>Eurotiomycetidae</taxon>
        <taxon>Eurotiales</taxon>
        <taxon>Aspergillaceae</taxon>
        <taxon>Aspergillus</taxon>
        <taxon>Aspergillus subgen. Circumdati</taxon>
    </lineage>
</organism>
<keyword evidence="2" id="KW-1185">Reference proteome</keyword>
<reference evidence="2" key="1">
    <citation type="submission" date="2019-04" db="EMBL/GenBank/DDBJ databases">
        <title>Friends and foes A comparative genomics studyof 23 Aspergillus species from section Flavi.</title>
        <authorList>
            <consortium name="DOE Joint Genome Institute"/>
            <person name="Kjaerbolling I."/>
            <person name="Vesth T."/>
            <person name="Frisvad J.C."/>
            <person name="Nybo J.L."/>
            <person name="Theobald S."/>
            <person name="Kildgaard S."/>
            <person name="Isbrandt T."/>
            <person name="Kuo A."/>
            <person name="Sato A."/>
            <person name="Lyhne E.K."/>
            <person name="Kogle M.E."/>
            <person name="Wiebenga A."/>
            <person name="Kun R.S."/>
            <person name="Lubbers R.J."/>
            <person name="Makela M.R."/>
            <person name="Barry K."/>
            <person name="Chovatia M."/>
            <person name="Clum A."/>
            <person name="Daum C."/>
            <person name="Haridas S."/>
            <person name="He G."/>
            <person name="LaButti K."/>
            <person name="Lipzen A."/>
            <person name="Mondo S."/>
            <person name="Riley R."/>
            <person name="Salamov A."/>
            <person name="Simmons B.A."/>
            <person name="Magnuson J.K."/>
            <person name="Henrissat B."/>
            <person name="Mortensen U.H."/>
            <person name="Larsen T.O."/>
            <person name="Devries R.P."/>
            <person name="Grigoriev I.V."/>
            <person name="Machida M."/>
            <person name="Baker S.E."/>
            <person name="Andersen M.R."/>
        </authorList>
    </citation>
    <scope>NUCLEOTIDE SEQUENCE [LARGE SCALE GENOMIC DNA]</scope>
    <source>
        <strain evidence="2">CBS 553.77</strain>
    </source>
</reference>
<gene>
    <name evidence="1" type="ORF">BDV28DRAFT_136984</name>
</gene>
<dbReference type="OrthoDB" id="10486305at2759"/>